<dbReference type="Pfam" id="PF10282">
    <property type="entry name" value="Lactonase"/>
    <property type="match status" value="1"/>
</dbReference>
<name>A0A261SB77_9BORD</name>
<reference evidence="4" key="1">
    <citation type="submission" date="2017-05" db="EMBL/GenBank/DDBJ databases">
        <title>Complete and WGS of Bordetella genogroups.</title>
        <authorList>
            <person name="Spilker T."/>
            <person name="Lipuma J."/>
        </authorList>
    </citation>
    <scope>NUCLEOTIDE SEQUENCE [LARGE SCALE GENOMIC DNA]</scope>
    <source>
        <strain evidence="4">AU16122</strain>
    </source>
</reference>
<sequence>MASRYALYAAIGRLLLQFDLDTRDGTLARRAAFELPEGLQYLWRHASLPILYAACSDGRPKFEGTRHCLCALRMGDDGSLAPEGEPIPLPVRPVHVATDSRSRYAFVTSAHPSRVDVFEIDANGRLGAPVPQQLPDLPKTAHQLLLTPDDSVAVLPLRGNDASGQKAEDPGAVMLLRHADGKLTHWRTLAPGGGHGFGPRHVDFHPAMPWMYLSIERQNEIALFDMGDDYALRCRRTTLRDPRHEKPRQLVGAIHVHPDGRTVYVSNRADGTVEEDGRQVFNGAENTISVYAIDPGNGLPTLIQTADTHGMHPRTFQVHPEGRWLVAANMTPRWVRTPAGLAEVPAGLSVFAVGGDGRLEFRNKLDLDASRNHLFWAGFAALPA</sequence>
<evidence type="ECO:0008006" key="5">
    <source>
        <dbReference type="Google" id="ProtNLM"/>
    </source>
</evidence>
<gene>
    <name evidence="3" type="ORF">CAL29_11945</name>
</gene>
<dbReference type="GO" id="GO:0017057">
    <property type="term" value="F:6-phosphogluconolactonase activity"/>
    <property type="evidence" value="ECO:0007669"/>
    <property type="project" value="TreeGrafter"/>
</dbReference>
<dbReference type="GO" id="GO:0006006">
    <property type="term" value="P:glucose metabolic process"/>
    <property type="evidence" value="ECO:0007669"/>
    <property type="project" value="UniProtKB-KW"/>
</dbReference>
<dbReference type="InterPro" id="IPR050282">
    <property type="entry name" value="Cycloisomerase_2"/>
</dbReference>
<keyword evidence="2" id="KW-0313">Glucose metabolism</keyword>
<evidence type="ECO:0000256" key="2">
    <source>
        <dbReference type="ARBA" id="ARBA00022526"/>
    </source>
</evidence>
<dbReference type="Gene3D" id="2.130.10.10">
    <property type="entry name" value="YVTN repeat-like/Quinoprotein amine dehydrogenase"/>
    <property type="match status" value="1"/>
</dbReference>
<protein>
    <recommendedName>
        <fullName evidence="5">3-carboxymuconate cyclase</fullName>
    </recommendedName>
</protein>
<keyword evidence="4" id="KW-1185">Reference proteome</keyword>
<dbReference type="OrthoDB" id="9790815at2"/>
<dbReference type="PANTHER" id="PTHR30344:SF1">
    <property type="entry name" value="6-PHOSPHOGLUCONOLACTONASE"/>
    <property type="match status" value="1"/>
</dbReference>
<keyword evidence="2" id="KW-0119">Carbohydrate metabolism</keyword>
<dbReference type="PANTHER" id="PTHR30344">
    <property type="entry name" value="6-PHOSPHOGLUCONOLACTONASE-RELATED"/>
    <property type="match status" value="1"/>
</dbReference>
<organism evidence="3 4">
    <name type="scientific">Bordetella genomosp. 10</name>
    <dbReference type="NCBI Taxonomy" id="1416804"/>
    <lineage>
        <taxon>Bacteria</taxon>
        <taxon>Pseudomonadati</taxon>
        <taxon>Pseudomonadota</taxon>
        <taxon>Betaproteobacteria</taxon>
        <taxon>Burkholderiales</taxon>
        <taxon>Alcaligenaceae</taxon>
        <taxon>Bordetella</taxon>
    </lineage>
</organism>
<dbReference type="InterPro" id="IPR019405">
    <property type="entry name" value="Lactonase_7-beta_prop"/>
</dbReference>
<dbReference type="InterPro" id="IPR015943">
    <property type="entry name" value="WD40/YVTN_repeat-like_dom_sf"/>
</dbReference>
<comment type="similarity">
    <text evidence="1">Belongs to the cycloisomerase 2 family.</text>
</comment>
<dbReference type="SUPFAM" id="SSF51004">
    <property type="entry name" value="C-terminal (heme d1) domain of cytochrome cd1-nitrite reductase"/>
    <property type="match status" value="1"/>
</dbReference>
<proteinExistence type="inferred from homology"/>
<dbReference type="EMBL" id="NEVM01000002">
    <property type="protein sequence ID" value="OZI34247.1"/>
    <property type="molecule type" value="Genomic_DNA"/>
</dbReference>
<accession>A0A261SB77</accession>
<dbReference type="InterPro" id="IPR011048">
    <property type="entry name" value="Haem_d1_sf"/>
</dbReference>
<evidence type="ECO:0000313" key="4">
    <source>
        <dbReference type="Proteomes" id="UP000216020"/>
    </source>
</evidence>
<comment type="caution">
    <text evidence="3">The sequence shown here is derived from an EMBL/GenBank/DDBJ whole genome shotgun (WGS) entry which is preliminary data.</text>
</comment>
<dbReference type="AlphaFoldDB" id="A0A261SB77"/>
<evidence type="ECO:0000313" key="3">
    <source>
        <dbReference type="EMBL" id="OZI34247.1"/>
    </source>
</evidence>
<evidence type="ECO:0000256" key="1">
    <source>
        <dbReference type="ARBA" id="ARBA00005564"/>
    </source>
</evidence>
<dbReference type="RefSeq" id="WP_094853247.1">
    <property type="nucleotide sequence ID" value="NZ_NEVM01000002.1"/>
</dbReference>
<dbReference type="Proteomes" id="UP000216020">
    <property type="component" value="Unassembled WGS sequence"/>
</dbReference>